<dbReference type="PROSITE" id="PS51782">
    <property type="entry name" value="LYSM"/>
    <property type="match status" value="2"/>
</dbReference>
<evidence type="ECO:0000256" key="4">
    <source>
        <dbReference type="ARBA" id="ARBA00044955"/>
    </source>
</evidence>
<evidence type="ECO:0000256" key="2">
    <source>
        <dbReference type="ARBA" id="ARBA00022729"/>
    </source>
</evidence>
<sequence length="190" mass="20831">MMLSLGHALVLLLAGTGAIAATERYKQPYAHSSAKQPSRASQQDVFAIETPQPAQPNMVPNCRAFYLVRPGETCQSIAAAHGLSVAQFQRWNRATGPDCNALQADAYACVGVTDDPPPKPTPTPVETPRPVQPGMVPGCHRFHWVEPGQSCAVIQNRYRVSLQELERWNPDIRPRCSNMWANTWLCVGVA</sequence>
<dbReference type="SUPFAM" id="SSF54106">
    <property type="entry name" value="LysM domain"/>
    <property type="match status" value="2"/>
</dbReference>
<organism evidence="7 8">
    <name type="scientific">Ophiocordyceps sinensis</name>
    <dbReference type="NCBI Taxonomy" id="72228"/>
    <lineage>
        <taxon>Eukaryota</taxon>
        <taxon>Fungi</taxon>
        <taxon>Dikarya</taxon>
        <taxon>Ascomycota</taxon>
        <taxon>Pezizomycotina</taxon>
        <taxon>Sordariomycetes</taxon>
        <taxon>Hypocreomycetidae</taxon>
        <taxon>Hypocreales</taxon>
        <taxon>Ophiocordycipitaceae</taxon>
        <taxon>Ophiocordyceps</taxon>
    </lineage>
</organism>
<keyword evidence="8" id="KW-1185">Reference proteome</keyword>
<keyword evidence="2 5" id="KW-0732">Signal</keyword>
<evidence type="ECO:0000313" key="7">
    <source>
        <dbReference type="EMBL" id="KAF4508930.1"/>
    </source>
</evidence>
<evidence type="ECO:0000256" key="1">
    <source>
        <dbReference type="ARBA" id="ARBA00022669"/>
    </source>
</evidence>
<dbReference type="OrthoDB" id="2281372at2759"/>
<gene>
    <name evidence="7" type="ORF">G6O67_005250</name>
</gene>
<dbReference type="GO" id="GO:0008061">
    <property type="term" value="F:chitin binding"/>
    <property type="evidence" value="ECO:0007669"/>
    <property type="project" value="UniProtKB-KW"/>
</dbReference>
<dbReference type="EMBL" id="JAAVMX010000005">
    <property type="protein sequence ID" value="KAF4508930.1"/>
    <property type="molecule type" value="Genomic_DNA"/>
</dbReference>
<dbReference type="InterPro" id="IPR036779">
    <property type="entry name" value="LysM_dom_sf"/>
</dbReference>
<dbReference type="SMART" id="SM00257">
    <property type="entry name" value="LysM"/>
    <property type="match status" value="2"/>
</dbReference>
<proteinExistence type="inferred from homology"/>
<dbReference type="AlphaFoldDB" id="A0A8H4PR22"/>
<keyword evidence="3" id="KW-0843">Virulence</keyword>
<feature type="chain" id="PRO_5034551896" description="LysM domain-containing protein" evidence="5">
    <location>
        <begin position="22"/>
        <end position="190"/>
    </location>
</feature>
<dbReference type="PANTHER" id="PTHR34997">
    <property type="entry name" value="AM15"/>
    <property type="match status" value="1"/>
</dbReference>
<evidence type="ECO:0000256" key="5">
    <source>
        <dbReference type="SAM" id="SignalP"/>
    </source>
</evidence>
<dbReference type="InterPro" id="IPR018392">
    <property type="entry name" value="LysM"/>
</dbReference>
<name>A0A8H4PR22_9HYPO</name>
<feature type="domain" description="LysM" evidence="6">
    <location>
        <begin position="141"/>
        <end position="187"/>
    </location>
</feature>
<evidence type="ECO:0000313" key="8">
    <source>
        <dbReference type="Proteomes" id="UP000557566"/>
    </source>
</evidence>
<dbReference type="Gene3D" id="3.10.350.10">
    <property type="entry name" value="LysM domain"/>
    <property type="match status" value="2"/>
</dbReference>
<evidence type="ECO:0000256" key="3">
    <source>
        <dbReference type="ARBA" id="ARBA00023026"/>
    </source>
</evidence>
<dbReference type="CDD" id="cd00118">
    <property type="entry name" value="LysM"/>
    <property type="match status" value="1"/>
</dbReference>
<dbReference type="Pfam" id="PF01476">
    <property type="entry name" value="LysM"/>
    <property type="match status" value="2"/>
</dbReference>
<feature type="signal peptide" evidence="5">
    <location>
        <begin position="1"/>
        <end position="21"/>
    </location>
</feature>
<accession>A0A8H4PR22</accession>
<dbReference type="Proteomes" id="UP000557566">
    <property type="component" value="Unassembled WGS sequence"/>
</dbReference>
<feature type="domain" description="LysM" evidence="6">
    <location>
        <begin position="64"/>
        <end position="110"/>
    </location>
</feature>
<keyword evidence="1" id="KW-0147">Chitin-binding</keyword>
<dbReference type="InterPro" id="IPR052210">
    <property type="entry name" value="LysM1-like"/>
</dbReference>
<evidence type="ECO:0000259" key="6">
    <source>
        <dbReference type="PROSITE" id="PS51782"/>
    </source>
</evidence>
<comment type="caution">
    <text evidence="7">The sequence shown here is derived from an EMBL/GenBank/DDBJ whole genome shotgun (WGS) entry which is preliminary data.</text>
</comment>
<protein>
    <recommendedName>
        <fullName evidence="6">LysM domain-containing protein</fullName>
    </recommendedName>
</protein>
<comment type="similarity">
    <text evidence="4">Belongs to the secreted LysM effector family.</text>
</comment>
<dbReference type="PANTHER" id="PTHR34997:SF2">
    <property type="entry name" value="LYSM DOMAIN-CONTAINING PROTEIN-RELATED"/>
    <property type="match status" value="1"/>
</dbReference>
<reference evidence="7 8" key="1">
    <citation type="journal article" date="2020" name="Genome Biol. Evol.">
        <title>A new high-quality draft genome assembly of the Chinese cordyceps Ophiocordyceps sinensis.</title>
        <authorList>
            <person name="Shu R."/>
            <person name="Zhang J."/>
            <person name="Meng Q."/>
            <person name="Zhang H."/>
            <person name="Zhou G."/>
            <person name="Li M."/>
            <person name="Wu P."/>
            <person name="Zhao Y."/>
            <person name="Chen C."/>
            <person name="Qin Q."/>
        </authorList>
    </citation>
    <scope>NUCLEOTIDE SEQUENCE [LARGE SCALE GENOMIC DNA]</scope>
    <source>
        <strain evidence="7 8">IOZ07</strain>
    </source>
</reference>